<accession>A0A918KCQ6</accession>
<evidence type="ECO:0000313" key="3">
    <source>
        <dbReference type="Proteomes" id="UP000600865"/>
    </source>
</evidence>
<protein>
    <submittedName>
        <fullName evidence="2">Uncharacterized protein</fullName>
    </submittedName>
</protein>
<keyword evidence="3" id="KW-1185">Reference proteome</keyword>
<name>A0A918KCQ6_9PROT</name>
<feature type="transmembrane region" description="Helical" evidence="1">
    <location>
        <begin position="174"/>
        <end position="197"/>
    </location>
</feature>
<dbReference type="AlphaFoldDB" id="A0A918KCQ6"/>
<keyword evidence="1" id="KW-0812">Transmembrane</keyword>
<keyword evidence="1" id="KW-1133">Transmembrane helix</keyword>
<dbReference type="Proteomes" id="UP000600865">
    <property type="component" value="Unassembled WGS sequence"/>
</dbReference>
<sequence length="341" mass="37593">MTEFSRPPSFDFGAATLQGFRLPGGSNYILRVSAWTALIVTVLYVVLGTPIVRGFADMFGALIEMEHSLDGSDPDPDVVFAALAPMIKASGYIFLLTILQTVAFASAETAIYRNLFYADDKGIFPLRLGVDEWRVVGTRIVMSLVLGTLFFIAYFAVVLFGALIMGLAGATESGVIAAIGGLLVFCLVLAAIAAFIWMSVRLAPAAAYSVRDRKFDPLASWRPMRGRVWPAIGGYLILYFIGYFGISLVLSIVFVIAFLFSGVLKILIQLDSDGQEIPNFTPLWEHMSSAQFLIPVILAVLISMFMTVLWYGMIWGMWGYFAKTDQDVQNDNWTDGEAWEM</sequence>
<keyword evidence="1" id="KW-0472">Membrane</keyword>
<gene>
    <name evidence="2" type="ORF">GCM10011309_04370</name>
</gene>
<dbReference type="RefSeq" id="WP_189580736.1">
    <property type="nucleotide sequence ID" value="NZ_BMYV01000001.1"/>
</dbReference>
<evidence type="ECO:0000313" key="2">
    <source>
        <dbReference type="EMBL" id="GGX58246.1"/>
    </source>
</evidence>
<reference evidence="2 3" key="1">
    <citation type="journal article" date="2014" name="Int. J. Syst. Evol. Microbiol.">
        <title>Complete genome sequence of Corynebacterium casei LMG S-19264T (=DSM 44701T), isolated from a smear-ripened cheese.</title>
        <authorList>
            <consortium name="US DOE Joint Genome Institute (JGI-PGF)"/>
            <person name="Walter F."/>
            <person name="Albersmeier A."/>
            <person name="Kalinowski J."/>
            <person name="Ruckert C."/>
        </authorList>
    </citation>
    <scope>NUCLEOTIDE SEQUENCE [LARGE SCALE GENOMIC DNA]</scope>
    <source>
        <strain evidence="2 3">KCTC 23968</strain>
    </source>
</reference>
<comment type="caution">
    <text evidence="2">The sequence shown here is derived from an EMBL/GenBank/DDBJ whole genome shotgun (WGS) entry which is preliminary data.</text>
</comment>
<proteinExistence type="predicted"/>
<organism evidence="2 3">
    <name type="scientific">Litorimonas cladophorae</name>
    <dbReference type="NCBI Taxonomy" id="1220491"/>
    <lineage>
        <taxon>Bacteria</taxon>
        <taxon>Pseudomonadati</taxon>
        <taxon>Pseudomonadota</taxon>
        <taxon>Alphaproteobacteria</taxon>
        <taxon>Maricaulales</taxon>
        <taxon>Robiginitomaculaceae</taxon>
    </lineage>
</organism>
<feature type="transmembrane region" description="Helical" evidence="1">
    <location>
        <begin position="232"/>
        <end position="260"/>
    </location>
</feature>
<evidence type="ECO:0000256" key="1">
    <source>
        <dbReference type="SAM" id="Phobius"/>
    </source>
</evidence>
<feature type="transmembrane region" description="Helical" evidence="1">
    <location>
        <begin position="28"/>
        <end position="47"/>
    </location>
</feature>
<feature type="transmembrane region" description="Helical" evidence="1">
    <location>
        <begin position="292"/>
        <end position="313"/>
    </location>
</feature>
<feature type="transmembrane region" description="Helical" evidence="1">
    <location>
        <begin position="144"/>
        <end position="168"/>
    </location>
</feature>
<dbReference type="EMBL" id="BMYV01000001">
    <property type="protein sequence ID" value="GGX58246.1"/>
    <property type="molecule type" value="Genomic_DNA"/>
</dbReference>